<evidence type="ECO:0000259" key="4">
    <source>
        <dbReference type="Pfam" id="PF00171"/>
    </source>
</evidence>
<evidence type="ECO:0000256" key="2">
    <source>
        <dbReference type="PROSITE-ProRule" id="PRU10007"/>
    </source>
</evidence>
<protein>
    <submittedName>
        <fullName evidence="5">Aldehyde dehydrogenase</fullName>
    </submittedName>
</protein>
<dbReference type="PROSITE" id="PS00687">
    <property type="entry name" value="ALDEHYDE_DEHYDR_GLU"/>
    <property type="match status" value="1"/>
</dbReference>
<dbReference type="PANTHER" id="PTHR11699">
    <property type="entry name" value="ALDEHYDE DEHYDROGENASE-RELATED"/>
    <property type="match status" value="1"/>
</dbReference>
<proteinExistence type="inferred from homology"/>
<feature type="active site" evidence="2">
    <location>
        <position position="518"/>
    </location>
</feature>
<dbReference type="CDD" id="cd07078">
    <property type="entry name" value="ALDH"/>
    <property type="match status" value="1"/>
</dbReference>
<gene>
    <name evidence="5" type="ORF">SO694_00068185</name>
</gene>
<evidence type="ECO:0000256" key="1">
    <source>
        <dbReference type="ARBA" id="ARBA00023002"/>
    </source>
</evidence>
<dbReference type="InterPro" id="IPR016162">
    <property type="entry name" value="Ald_DH_N"/>
</dbReference>
<sequence length="759" mass="80880">MTRGRVTEWYSLEFREPSCRDLADTFDGTAYEACRTYQFGDLDICHTLCSRIIDAVVPAAAVAASVPTVITESHVSAGLDGRAWDPAARRRLVHVAFDACCHHLLLEWVPEGWRVLQAHVENGRRGYRAREWCRPTPEPVPVGSADAGTAHSRWGGGRLLDDAAIDDFWSRLLKLRECCDALLEDVLLSQVPRGADAATWARDVLLAGDASSTEDRDSRGVRAGDVRIFRRSTGAELLRVPLRRANELDAAFMEVTGEEAAVATHLRILNHAGYADSGPARGPRRRHAMVQGVVTENGHLLDTNPATGELIAKVRCTPEAEIAAIVAQATEAQRAWAAVPLEKRIALLKTAVASLGAKKDELAALIVDEMGKVLSEAAEEMGGAVDKDEYLDLIADANAAKVHKNGMVVRDPHGVVAVLSPWNFPCDEILLLALPALAAGNAVVVKPSEVAPLVGARTVGALQSMLPPGVVGLVQGDGVQGAALVRADVQMVAMTGSSATGKKIMASCADNLKRLVLELGGKDPMVVFDDADLDKAAEDAVTFSLYNCGQVCCAVERVYVAEAIYDQFEAKCAALTAAQRAGPGKDEKSKIGPLCSSLQRDNVANLVNAALDAGARKVCSAPAAQGPNFYPATLLADVPHACAMSRDELFGPVVCLTKFDGSEAEAVRLSNDTDYGLAAYVYTQDLVKARRCAMQIKAGQVGINNWTVASAPPSCPWIGHKASGFGYHSGEDGWRQFSSPKSLIYTDADLVPPAPPKGA</sequence>
<dbReference type="InterPro" id="IPR015590">
    <property type="entry name" value="Aldehyde_DH_dom"/>
</dbReference>
<comment type="similarity">
    <text evidence="3">Belongs to the aldehyde dehydrogenase family.</text>
</comment>
<dbReference type="PROSITE" id="PS00070">
    <property type="entry name" value="ALDEHYDE_DEHYDR_CYS"/>
    <property type="match status" value="1"/>
</dbReference>
<reference evidence="5 6" key="1">
    <citation type="submission" date="2024-03" db="EMBL/GenBank/DDBJ databases">
        <title>Aureococcus anophagefferens CCMP1851 and Kratosvirus quantuckense: Draft genome of a second virus-susceptible host strain in the model system.</title>
        <authorList>
            <person name="Chase E."/>
            <person name="Truchon A.R."/>
            <person name="Schepens W."/>
            <person name="Wilhelm S.W."/>
        </authorList>
    </citation>
    <scope>NUCLEOTIDE SEQUENCE [LARGE SCALE GENOMIC DNA]</scope>
    <source>
        <strain evidence="5 6">CCMP1851</strain>
    </source>
</reference>
<dbReference type="InterPro" id="IPR016160">
    <property type="entry name" value="Ald_DH_CS_CYS"/>
</dbReference>
<dbReference type="Pfam" id="PF00171">
    <property type="entry name" value="Aldedh"/>
    <property type="match status" value="1"/>
</dbReference>
<dbReference type="Proteomes" id="UP001363151">
    <property type="component" value="Unassembled WGS sequence"/>
</dbReference>
<organism evidence="5 6">
    <name type="scientific">Aureococcus anophagefferens</name>
    <name type="common">Harmful bloom alga</name>
    <dbReference type="NCBI Taxonomy" id="44056"/>
    <lineage>
        <taxon>Eukaryota</taxon>
        <taxon>Sar</taxon>
        <taxon>Stramenopiles</taxon>
        <taxon>Ochrophyta</taxon>
        <taxon>Pelagophyceae</taxon>
        <taxon>Pelagomonadales</taxon>
        <taxon>Pelagomonadaceae</taxon>
        <taxon>Aureococcus</taxon>
    </lineage>
</organism>
<evidence type="ECO:0000256" key="3">
    <source>
        <dbReference type="RuleBase" id="RU003345"/>
    </source>
</evidence>
<dbReference type="EMBL" id="JBBJCI010000293">
    <property type="protein sequence ID" value="KAK7235295.1"/>
    <property type="molecule type" value="Genomic_DNA"/>
</dbReference>
<accession>A0ABR1FQ51</accession>
<keyword evidence="6" id="KW-1185">Reference proteome</keyword>
<dbReference type="InterPro" id="IPR016161">
    <property type="entry name" value="Ald_DH/histidinol_DH"/>
</dbReference>
<dbReference type="SUPFAM" id="SSF53720">
    <property type="entry name" value="ALDH-like"/>
    <property type="match status" value="1"/>
</dbReference>
<keyword evidence="1 3" id="KW-0560">Oxidoreductase</keyword>
<comment type="caution">
    <text evidence="5">The sequence shown here is derived from an EMBL/GenBank/DDBJ whole genome shotgun (WGS) entry which is preliminary data.</text>
</comment>
<dbReference type="InterPro" id="IPR029510">
    <property type="entry name" value="Ald_DH_CS_GLU"/>
</dbReference>
<name>A0ABR1FQ51_AURAN</name>
<dbReference type="InterPro" id="IPR016163">
    <property type="entry name" value="Ald_DH_C"/>
</dbReference>
<evidence type="ECO:0000313" key="6">
    <source>
        <dbReference type="Proteomes" id="UP001363151"/>
    </source>
</evidence>
<dbReference type="Gene3D" id="3.40.309.10">
    <property type="entry name" value="Aldehyde Dehydrogenase, Chain A, domain 2"/>
    <property type="match status" value="1"/>
</dbReference>
<dbReference type="Gene3D" id="3.40.605.10">
    <property type="entry name" value="Aldehyde Dehydrogenase, Chain A, domain 1"/>
    <property type="match status" value="1"/>
</dbReference>
<evidence type="ECO:0000313" key="5">
    <source>
        <dbReference type="EMBL" id="KAK7235295.1"/>
    </source>
</evidence>
<feature type="domain" description="Aldehyde dehydrogenase" evidence="4">
    <location>
        <begin position="302"/>
        <end position="742"/>
    </location>
</feature>